<feature type="coiled-coil region" evidence="2">
    <location>
        <begin position="603"/>
        <end position="630"/>
    </location>
</feature>
<evidence type="ECO:0000256" key="2">
    <source>
        <dbReference type="SAM" id="Coils"/>
    </source>
</evidence>
<keyword evidence="1" id="KW-0863">Zinc-finger</keyword>
<organism evidence="5 6">
    <name type="scientific">Paramarasmius palmivorus</name>
    <dbReference type="NCBI Taxonomy" id="297713"/>
    <lineage>
        <taxon>Eukaryota</taxon>
        <taxon>Fungi</taxon>
        <taxon>Dikarya</taxon>
        <taxon>Basidiomycota</taxon>
        <taxon>Agaricomycotina</taxon>
        <taxon>Agaricomycetes</taxon>
        <taxon>Agaricomycetidae</taxon>
        <taxon>Agaricales</taxon>
        <taxon>Marasmiineae</taxon>
        <taxon>Marasmiaceae</taxon>
        <taxon>Paramarasmius</taxon>
    </lineage>
</organism>
<proteinExistence type="predicted"/>
<feature type="region of interest" description="Disordered" evidence="3">
    <location>
        <begin position="1"/>
        <end position="94"/>
    </location>
</feature>
<dbReference type="PROSITE" id="PS50966">
    <property type="entry name" value="ZF_SWIM"/>
    <property type="match status" value="1"/>
</dbReference>
<gene>
    <name evidence="5" type="ORF">VNI00_014358</name>
</gene>
<evidence type="ECO:0000259" key="4">
    <source>
        <dbReference type="PROSITE" id="PS50966"/>
    </source>
</evidence>
<dbReference type="InterPro" id="IPR007527">
    <property type="entry name" value="Znf_SWIM"/>
</dbReference>
<sequence length="771" mass="87617">MYPYRRQATPPERLHYPHHASSSGTETNLYPGQLHSLNNNWLRTPSPQKASRPRKRKRREVDGKKSSVRTRLPATETDHSMERSGEGNGAWGDDYRTDDLYRDAGITDSIHPDTTPEFAVEDEDGYVYGADLDARIAQLADNDDSFETYVEMVTSGCAKFIQITKTVYVVQGWKRQDHELSLNDRRKEDFYHLEVRNIGDRLRLVCLCPDAKKDLFCVHQLFYLEFRDDMFHENEKLWSSEKKVIMFWRQLTGVDQQFWLTRFSVASHSGGLNGRVIVSYEGADIGGGAWRCSKDKGSCEHIGAARRVLRETLNIVDEEEMEPQADGDVVDDLSGGRDRETAISFLPIMPPKWAMLPTDPVLYKRADPTVDIPETITMTPGSARACCATRPEVDPTTPRLLRRCRIYTYTTCIERSIEVQQCPNCPPRRHCFIGPDPRDLGIFNYNNSVLFSHELLEEYTNRSGSSETPFAAFTQCCARVYEGRGAKFVGEDLLREAWFAYATLLHLTQDMMCPKCGKEPENVIFDGVTLSFHKKHVTDALLPPTWIEDSAPVRHRNYPKTPQWLPASRNETPIRERFRAWLRAQRPVRTTENTTEGSLGMDHVETQESLEELATELDKVSQAVAGLTRKVFGSGSVGGQGVLRGLRRRYITLLEQLAAEESAMQMVNESALEKLKGFVASPTEVSGSTLVDIPALLMLLEEEMRIMGSYTPELLEVCRWMMKRADEVLSALKANNLPPLPTLQCMEDGENWRQGHAMASRKYDTDHPIMV</sequence>
<feature type="compositionally biased region" description="Basic and acidic residues" evidence="3">
    <location>
        <begin position="76"/>
        <end position="85"/>
    </location>
</feature>
<evidence type="ECO:0000313" key="5">
    <source>
        <dbReference type="EMBL" id="KAK7029660.1"/>
    </source>
</evidence>
<keyword evidence="1" id="KW-0479">Metal-binding</keyword>
<dbReference type="InterPro" id="IPR040648">
    <property type="entry name" value="HMGXB3_CxC4"/>
</dbReference>
<dbReference type="EMBL" id="JAYKXP010000080">
    <property type="protein sequence ID" value="KAK7029660.1"/>
    <property type="molecule type" value="Genomic_DNA"/>
</dbReference>
<dbReference type="AlphaFoldDB" id="A0AAW0BQR1"/>
<dbReference type="Proteomes" id="UP001383192">
    <property type="component" value="Unassembled WGS sequence"/>
</dbReference>
<keyword evidence="2" id="KW-0175">Coiled coil</keyword>
<keyword evidence="6" id="KW-1185">Reference proteome</keyword>
<evidence type="ECO:0000256" key="1">
    <source>
        <dbReference type="PROSITE-ProRule" id="PRU00325"/>
    </source>
</evidence>
<name>A0AAW0BQR1_9AGAR</name>
<reference evidence="5 6" key="1">
    <citation type="submission" date="2024-01" db="EMBL/GenBank/DDBJ databases">
        <title>A draft genome for a cacao thread blight-causing isolate of Paramarasmius palmivorus.</title>
        <authorList>
            <person name="Baruah I.K."/>
            <person name="Bukari Y."/>
            <person name="Amoako-Attah I."/>
            <person name="Meinhardt L.W."/>
            <person name="Bailey B.A."/>
            <person name="Cohen S.P."/>
        </authorList>
    </citation>
    <scope>NUCLEOTIDE SEQUENCE [LARGE SCALE GENOMIC DNA]</scope>
    <source>
        <strain evidence="5 6">GH-12</strain>
    </source>
</reference>
<evidence type="ECO:0000256" key="3">
    <source>
        <dbReference type="SAM" id="MobiDB-lite"/>
    </source>
</evidence>
<protein>
    <recommendedName>
        <fullName evidence="4">SWIM-type domain-containing protein</fullName>
    </recommendedName>
</protein>
<feature type="domain" description="SWIM-type" evidence="4">
    <location>
        <begin position="191"/>
        <end position="228"/>
    </location>
</feature>
<keyword evidence="1" id="KW-0862">Zinc</keyword>
<evidence type="ECO:0000313" key="6">
    <source>
        <dbReference type="Proteomes" id="UP001383192"/>
    </source>
</evidence>
<feature type="compositionally biased region" description="Polar residues" evidence="3">
    <location>
        <begin position="20"/>
        <end position="49"/>
    </location>
</feature>
<accession>A0AAW0BQR1</accession>
<dbReference type="GO" id="GO:0008270">
    <property type="term" value="F:zinc ion binding"/>
    <property type="evidence" value="ECO:0007669"/>
    <property type="project" value="UniProtKB-KW"/>
</dbReference>
<dbReference type="Pfam" id="PF18717">
    <property type="entry name" value="CxC4"/>
    <property type="match status" value="1"/>
</dbReference>
<comment type="caution">
    <text evidence="5">The sequence shown here is derived from an EMBL/GenBank/DDBJ whole genome shotgun (WGS) entry which is preliminary data.</text>
</comment>